<comment type="caution">
    <text evidence="2">The sequence shown here is derived from an EMBL/GenBank/DDBJ whole genome shotgun (WGS) entry which is preliminary data.</text>
</comment>
<reference evidence="2 3" key="1">
    <citation type="submission" date="2022-03" db="EMBL/GenBank/DDBJ databases">
        <title>Pseudonocardia alaer sp. nov., a novel actinomycete isolated from reed forest soil.</title>
        <authorList>
            <person name="Wang L."/>
        </authorList>
    </citation>
    <scope>NUCLEOTIDE SEQUENCE [LARGE SCALE GENOMIC DNA]</scope>
    <source>
        <strain evidence="2 3">Y-16303</strain>
    </source>
</reference>
<dbReference type="Pfam" id="PF01636">
    <property type="entry name" value="APH"/>
    <property type="match status" value="1"/>
</dbReference>
<dbReference type="EMBL" id="JAKXMK010000013">
    <property type="protein sequence ID" value="MCH6167360.1"/>
    <property type="molecule type" value="Genomic_DNA"/>
</dbReference>
<keyword evidence="3" id="KW-1185">Reference proteome</keyword>
<accession>A0ABS9TFN9</accession>
<dbReference type="RefSeq" id="WP_241037696.1">
    <property type="nucleotide sequence ID" value="NZ_BAAAJF010000005.1"/>
</dbReference>
<dbReference type="Proteomes" id="UP001299970">
    <property type="component" value="Unassembled WGS sequence"/>
</dbReference>
<dbReference type="SUPFAM" id="SSF56112">
    <property type="entry name" value="Protein kinase-like (PK-like)"/>
    <property type="match status" value="1"/>
</dbReference>
<organism evidence="2 3">
    <name type="scientific">Pseudonocardia alaniniphila</name>
    <dbReference type="NCBI Taxonomy" id="75291"/>
    <lineage>
        <taxon>Bacteria</taxon>
        <taxon>Bacillati</taxon>
        <taxon>Actinomycetota</taxon>
        <taxon>Actinomycetes</taxon>
        <taxon>Pseudonocardiales</taxon>
        <taxon>Pseudonocardiaceae</taxon>
        <taxon>Pseudonocardia</taxon>
    </lineage>
</organism>
<evidence type="ECO:0000259" key="1">
    <source>
        <dbReference type="Pfam" id="PF01636"/>
    </source>
</evidence>
<dbReference type="InterPro" id="IPR002575">
    <property type="entry name" value="Aminoglycoside_PTrfase"/>
</dbReference>
<protein>
    <submittedName>
        <fullName evidence="2">Aminoglycoside phosphotransferase family protein</fullName>
    </submittedName>
</protein>
<feature type="domain" description="Aminoglycoside phosphotransferase" evidence="1">
    <location>
        <begin position="47"/>
        <end position="244"/>
    </location>
</feature>
<sequence>MDPGGDQLTERQRELLHDWLPGAEIVQDHSWGLVGTTVLELVHRGARYVAKAGDAKDHHLAREVRAHRNWLGPWTSRGRAPQLVHADGEAKLLVTRYLPGELVEGSEHEFRPDIYRQAGELLARSHEQVAIEDEEFEAREKVKSLASLGMPHRIAPDVVARLRELVESWPTPPVTLVPTHGDWQPRNWLVHEGVVSVIDFGRAGLRPAFADFARLAVQQFRADPALESAFLDGYGSDPREAAAWRRNGVREAIGTAVWAYQVGDERFEQQGHRMIAEVLADG</sequence>
<gene>
    <name evidence="2" type="ORF">MMF94_16875</name>
</gene>
<dbReference type="Gene3D" id="3.90.1200.10">
    <property type="match status" value="1"/>
</dbReference>
<evidence type="ECO:0000313" key="3">
    <source>
        <dbReference type="Proteomes" id="UP001299970"/>
    </source>
</evidence>
<name>A0ABS9TFN9_9PSEU</name>
<dbReference type="InterPro" id="IPR011009">
    <property type="entry name" value="Kinase-like_dom_sf"/>
</dbReference>
<proteinExistence type="predicted"/>
<evidence type="ECO:0000313" key="2">
    <source>
        <dbReference type="EMBL" id="MCH6167360.1"/>
    </source>
</evidence>